<feature type="compositionally biased region" description="Gly residues" evidence="1">
    <location>
        <begin position="42"/>
        <end position="51"/>
    </location>
</feature>
<name>A0A285S811_9HYPH</name>
<protein>
    <recommendedName>
        <fullName evidence="4">Flagellar basal-body rod protein FlgC</fullName>
    </recommendedName>
</protein>
<evidence type="ECO:0008006" key="4">
    <source>
        <dbReference type="Google" id="ProtNLM"/>
    </source>
</evidence>
<sequence>MSALSISLSGLQAAGQRFEASARRIVAAGAQAGNALVEASGNGAGQTGGQGTPPATGAPGIGFSPDMAGAMVDMMQAENAFKANAQVAGRISDMQKAYLDMLAERPER</sequence>
<organism evidence="2 3">
    <name type="scientific">Stappia indica</name>
    <dbReference type="NCBI Taxonomy" id="538381"/>
    <lineage>
        <taxon>Bacteria</taxon>
        <taxon>Pseudomonadati</taxon>
        <taxon>Pseudomonadota</taxon>
        <taxon>Alphaproteobacteria</taxon>
        <taxon>Hyphomicrobiales</taxon>
        <taxon>Stappiaceae</taxon>
        <taxon>Stappia</taxon>
    </lineage>
</organism>
<dbReference type="EMBL" id="OBML01000004">
    <property type="protein sequence ID" value="SOC03729.1"/>
    <property type="molecule type" value="Genomic_DNA"/>
</dbReference>
<gene>
    <name evidence="2" type="ORF">SAMN05421512_104235</name>
</gene>
<evidence type="ECO:0000313" key="2">
    <source>
        <dbReference type="EMBL" id="SOC03729.1"/>
    </source>
</evidence>
<dbReference type="AlphaFoldDB" id="A0A285S811"/>
<evidence type="ECO:0000256" key="1">
    <source>
        <dbReference type="SAM" id="MobiDB-lite"/>
    </source>
</evidence>
<reference evidence="2 3" key="1">
    <citation type="submission" date="2017-08" db="EMBL/GenBank/DDBJ databases">
        <authorList>
            <person name="de Groot N.N."/>
        </authorList>
    </citation>
    <scope>NUCLEOTIDE SEQUENCE [LARGE SCALE GENOMIC DNA]</scope>
    <source>
        <strain evidence="2 3">USBA 352</strain>
    </source>
</reference>
<evidence type="ECO:0000313" key="3">
    <source>
        <dbReference type="Proteomes" id="UP000219331"/>
    </source>
</evidence>
<accession>A0A285S811</accession>
<keyword evidence="3" id="KW-1185">Reference proteome</keyword>
<dbReference type="OrthoDB" id="7875647at2"/>
<dbReference type="Proteomes" id="UP000219331">
    <property type="component" value="Unassembled WGS sequence"/>
</dbReference>
<feature type="region of interest" description="Disordered" evidence="1">
    <location>
        <begin position="38"/>
        <end position="63"/>
    </location>
</feature>
<proteinExistence type="predicted"/>
<dbReference type="RefSeq" id="WP_141402578.1">
    <property type="nucleotide sequence ID" value="NZ_JAJGNR010000005.1"/>
</dbReference>